<keyword evidence="7" id="KW-1185">Reference proteome</keyword>
<reference evidence="6" key="1">
    <citation type="submission" date="2020-12" db="EMBL/GenBank/DDBJ databases">
        <title>The genome sequence of Inhella sp. 1Y17.</title>
        <authorList>
            <person name="Liu Y."/>
        </authorList>
    </citation>
    <scope>NUCLEOTIDE SEQUENCE</scope>
    <source>
        <strain evidence="6">1Y17</strain>
    </source>
</reference>
<dbReference type="Proteomes" id="UP000613266">
    <property type="component" value="Unassembled WGS sequence"/>
</dbReference>
<dbReference type="AlphaFoldDB" id="A0A931J3G1"/>
<dbReference type="PANTHER" id="PTHR24171:SF8">
    <property type="entry name" value="BRCA1-ASSOCIATED RING DOMAIN PROTEIN 1"/>
    <property type="match status" value="1"/>
</dbReference>
<dbReference type="Pfam" id="PF13857">
    <property type="entry name" value="Ank_5"/>
    <property type="match status" value="1"/>
</dbReference>
<feature type="repeat" description="ANK" evidence="3">
    <location>
        <begin position="91"/>
        <end position="123"/>
    </location>
</feature>
<evidence type="ECO:0000256" key="4">
    <source>
        <dbReference type="SAM" id="MobiDB-lite"/>
    </source>
</evidence>
<dbReference type="SMART" id="SM00248">
    <property type="entry name" value="ANK"/>
    <property type="match status" value="2"/>
</dbReference>
<dbReference type="EMBL" id="JAEDAK010000002">
    <property type="protein sequence ID" value="MBH9576207.1"/>
    <property type="molecule type" value="Genomic_DNA"/>
</dbReference>
<dbReference type="PANTHER" id="PTHR24171">
    <property type="entry name" value="ANKYRIN REPEAT DOMAIN-CONTAINING PROTEIN 39-RELATED"/>
    <property type="match status" value="1"/>
</dbReference>
<comment type="caution">
    <text evidence="6">The sequence shown here is derived from an EMBL/GenBank/DDBJ whole genome shotgun (WGS) entry which is preliminary data.</text>
</comment>
<evidence type="ECO:0000256" key="5">
    <source>
        <dbReference type="SAM" id="SignalP"/>
    </source>
</evidence>
<dbReference type="InterPro" id="IPR002110">
    <property type="entry name" value="Ankyrin_rpt"/>
</dbReference>
<feature type="region of interest" description="Disordered" evidence="4">
    <location>
        <begin position="149"/>
        <end position="178"/>
    </location>
</feature>
<evidence type="ECO:0000313" key="7">
    <source>
        <dbReference type="Proteomes" id="UP000613266"/>
    </source>
</evidence>
<protein>
    <submittedName>
        <fullName evidence="6">Ankyrin repeat domain-containing protein</fullName>
    </submittedName>
</protein>
<dbReference type="PROSITE" id="PS50088">
    <property type="entry name" value="ANK_REPEAT"/>
    <property type="match status" value="1"/>
</dbReference>
<dbReference type="InterPro" id="IPR036770">
    <property type="entry name" value="Ankyrin_rpt-contain_sf"/>
</dbReference>
<dbReference type="GO" id="GO:0004842">
    <property type="term" value="F:ubiquitin-protein transferase activity"/>
    <property type="evidence" value="ECO:0007669"/>
    <property type="project" value="TreeGrafter"/>
</dbReference>
<evidence type="ECO:0000256" key="1">
    <source>
        <dbReference type="ARBA" id="ARBA00022737"/>
    </source>
</evidence>
<evidence type="ECO:0000313" key="6">
    <source>
        <dbReference type="EMBL" id="MBH9576207.1"/>
    </source>
</evidence>
<keyword evidence="2 3" id="KW-0040">ANK repeat</keyword>
<organism evidence="6 7">
    <name type="scientific">Inhella proteolytica</name>
    <dbReference type="NCBI Taxonomy" id="2795029"/>
    <lineage>
        <taxon>Bacteria</taxon>
        <taxon>Pseudomonadati</taxon>
        <taxon>Pseudomonadota</taxon>
        <taxon>Betaproteobacteria</taxon>
        <taxon>Burkholderiales</taxon>
        <taxon>Sphaerotilaceae</taxon>
        <taxon>Inhella</taxon>
    </lineage>
</organism>
<feature type="chain" id="PRO_5036836882" evidence="5">
    <location>
        <begin position="22"/>
        <end position="178"/>
    </location>
</feature>
<keyword evidence="1" id="KW-0677">Repeat</keyword>
<evidence type="ECO:0000256" key="2">
    <source>
        <dbReference type="ARBA" id="ARBA00023043"/>
    </source>
</evidence>
<dbReference type="Gene3D" id="1.25.40.20">
    <property type="entry name" value="Ankyrin repeat-containing domain"/>
    <property type="match status" value="1"/>
</dbReference>
<dbReference type="SUPFAM" id="SSF48403">
    <property type="entry name" value="Ankyrin repeat"/>
    <property type="match status" value="1"/>
</dbReference>
<dbReference type="GO" id="GO:0085020">
    <property type="term" value="P:protein K6-linked ubiquitination"/>
    <property type="evidence" value="ECO:0007669"/>
    <property type="project" value="TreeGrafter"/>
</dbReference>
<dbReference type="PROSITE" id="PS50297">
    <property type="entry name" value="ANK_REP_REGION"/>
    <property type="match status" value="1"/>
</dbReference>
<proteinExistence type="predicted"/>
<keyword evidence="5" id="KW-0732">Signal</keyword>
<evidence type="ECO:0000256" key="3">
    <source>
        <dbReference type="PROSITE-ProRule" id="PRU00023"/>
    </source>
</evidence>
<sequence>MSRSACLRSAALVLLVLAALAACTKKPANIFEAVEHDDHGYVVDWLEAGGNPNTLSPRNESLLYIATGPHGGNKVLAELLKACADPNLGAYGYTPLMNAASWVNLPGVELLLAHGADPHQRNAEGETAVELVGLSGGREQHVIARLKKATTQGAPHPSTRRACQGRPLRSGQAASGGR</sequence>
<name>A0A931J3G1_9BURK</name>
<dbReference type="RefSeq" id="WP_198109811.1">
    <property type="nucleotide sequence ID" value="NZ_JAEDAK010000002.1"/>
</dbReference>
<gene>
    <name evidence="6" type="ORF">I7X39_04725</name>
</gene>
<feature type="signal peptide" evidence="5">
    <location>
        <begin position="1"/>
        <end position="21"/>
    </location>
</feature>
<accession>A0A931J3G1</accession>
<dbReference type="PROSITE" id="PS51257">
    <property type="entry name" value="PROKAR_LIPOPROTEIN"/>
    <property type="match status" value="1"/>
</dbReference>